<evidence type="ECO:0000313" key="2">
    <source>
        <dbReference type="EMBL" id="SUI47068.1"/>
    </source>
</evidence>
<dbReference type="Pfam" id="PF11101">
    <property type="entry name" value="DUF2884"/>
    <property type="match status" value="1"/>
</dbReference>
<reference evidence="2 3" key="1">
    <citation type="submission" date="2018-06" db="EMBL/GenBank/DDBJ databases">
        <authorList>
            <consortium name="Pathogen Informatics"/>
            <person name="Doyle S."/>
        </authorList>
    </citation>
    <scope>NUCLEOTIDE SEQUENCE [LARGE SCALE GENOMIC DNA]</scope>
    <source>
        <strain evidence="2 3">NCTC10738</strain>
    </source>
</reference>
<proteinExistence type="predicted"/>
<dbReference type="InterPro" id="IPR021307">
    <property type="entry name" value="DUF2884"/>
</dbReference>
<organism evidence="2 3">
    <name type="scientific">Shewanella algae</name>
    <dbReference type="NCBI Taxonomy" id="38313"/>
    <lineage>
        <taxon>Bacteria</taxon>
        <taxon>Pseudomonadati</taxon>
        <taxon>Pseudomonadota</taxon>
        <taxon>Gammaproteobacteria</taxon>
        <taxon>Alteromonadales</taxon>
        <taxon>Shewanellaceae</taxon>
        <taxon>Shewanella</taxon>
    </lineage>
</organism>
<protein>
    <submittedName>
        <fullName evidence="2">Protein of uncharacterized function (DUF2884)</fullName>
    </submittedName>
</protein>
<evidence type="ECO:0000256" key="1">
    <source>
        <dbReference type="SAM" id="SignalP"/>
    </source>
</evidence>
<name>A0A379YM30_9GAMM</name>
<keyword evidence="3" id="KW-1185">Reference proteome</keyword>
<evidence type="ECO:0000313" key="3">
    <source>
        <dbReference type="Proteomes" id="UP000254069"/>
    </source>
</evidence>
<feature type="chain" id="PRO_5016929801" evidence="1">
    <location>
        <begin position="23"/>
        <end position="267"/>
    </location>
</feature>
<gene>
    <name evidence="2" type="ORF">NCTC10738_00233</name>
</gene>
<sequence>MKQAIGGISLVCALFAAAPAMAINFEPRDEQCEMSLNYDISLEPKKLSVGNQGKEHYRIEPGRLYVEGEEVALNAEQSKLVNEYSDAMAQQLPEVISLVEDAVTMASEAVSMALTPLLGDAAGAKLDETMGSLQQRVYEVAHRNGDQYFLGATEESLENAFGDEFSKEIEQLVQQSLGSLMMAMGSAMMSGEGETFDEKINAFSQKMEKMGKDIEVQMEFRAQEMEQRADALCDNFQRLVVLEDKLRKQIPELGEFQVLSGKVELQQ</sequence>
<dbReference type="AlphaFoldDB" id="A0A379YM30"/>
<dbReference type="RefSeq" id="WP_096141509.1">
    <property type="nucleotide sequence ID" value="NZ_AP024610.1"/>
</dbReference>
<keyword evidence="1" id="KW-0732">Signal</keyword>
<dbReference type="Proteomes" id="UP000254069">
    <property type="component" value="Unassembled WGS sequence"/>
</dbReference>
<dbReference type="EMBL" id="UGYO01000001">
    <property type="protein sequence ID" value="SUI47068.1"/>
    <property type="molecule type" value="Genomic_DNA"/>
</dbReference>
<feature type="signal peptide" evidence="1">
    <location>
        <begin position="1"/>
        <end position="22"/>
    </location>
</feature>
<accession>A0A379YM30</accession>